<comment type="caution">
    <text evidence="7">The sequence shown here is derived from an EMBL/GenBank/DDBJ whole genome shotgun (WGS) entry which is preliminary data.</text>
</comment>
<evidence type="ECO:0000313" key="8">
    <source>
        <dbReference type="Proteomes" id="UP000219559"/>
    </source>
</evidence>
<keyword evidence="2 7" id="KW-0378">Hydrolase</keyword>
<dbReference type="FunFam" id="3.60.110.10:FF:000004">
    <property type="entry name" value="Carbon-nitrogen hydrolase"/>
    <property type="match status" value="1"/>
</dbReference>
<reference evidence="7 8" key="1">
    <citation type="submission" date="2017-04" db="EMBL/GenBank/DDBJ databases">
        <title>A new member of the family Flavobacteriaceae isolated from ascidians.</title>
        <authorList>
            <person name="Chen L."/>
        </authorList>
    </citation>
    <scope>NUCLEOTIDE SEQUENCE [LARGE SCALE GENOMIC DNA]</scope>
    <source>
        <strain evidence="7 8">HQA918</strain>
    </source>
</reference>
<dbReference type="SUPFAM" id="SSF56317">
    <property type="entry name" value="Carbon-nitrogen hydrolase"/>
    <property type="match status" value="1"/>
</dbReference>
<keyword evidence="8" id="KW-1185">Reference proteome</keyword>
<dbReference type="PANTHER" id="PTHR47799">
    <property type="entry name" value="OMEGA-AMIDASE YAFV"/>
    <property type="match status" value="1"/>
</dbReference>
<dbReference type="EC" id="3.5.1.3" evidence="3"/>
<evidence type="ECO:0000256" key="1">
    <source>
        <dbReference type="ARBA" id="ARBA00010613"/>
    </source>
</evidence>
<evidence type="ECO:0000256" key="3">
    <source>
        <dbReference type="ARBA" id="ARBA00039118"/>
    </source>
</evidence>
<gene>
    <name evidence="7" type="ORF">B7P33_16255</name>
</gene>
<dbReference type="PROSITE" id="PS50263">
    <property type="entry name" value="CN_HYDROLASE"/>
    <property type="match status" value="1"/>
</dbReference>
<evidence type="ECO:0000256" key="2">
    <source>
        <dbReference type="ARBA" id="ARBA00022801"/>
    </source>
</evidence>
<dbReference type="InterPro" id="IPR052737">
    <property type="entry name" value="Omega-amidase_YafV"/>
</dbReference>
<feature type="domain" description="CN hydrolase" evidence="6">
    <location>
        <begin position="3"/>
        <end position="232"/>
    </location>
</feature>
<dbReference type="InterPro" id="IPR036526">
    <property type="entry name" value="C-N_Hydrolase_sf"/>
</dbReference>
<dbReference type="GO" id="GO:0050152">
    <property type="term" value="F:omega-amidase activity"/>
    <property type="evidence" value="ECO:0007669"/>
    <property type="project" value="UniProtKB-EC"/>
</dbReference>
<evidence type="ECO:0000256" key="4">
    <source>
        <dbReference type="ARBA" id="ARBA00052904"/>
    </source>
</evidence>
<dbReference type="GO" id="GO:0106008">
    <property type="term" value="F:2-oxoglutaramate amidase activity"/>
    <property type="evidence" value="ECO:0007669"/>
    <property type="project" value="TreeGrafter"/>
</dbReference>
<dbReference type="InterPro" id="IPR003010">
    <property type="entry name" value="C-N_Hydrolase"/>
</dbReference>
<evidence type="ECO:0000313" key="7">
    <source>
        <dbReference type="EMBL" id="PCE62831.1"/>
    </source>
</evidence>
<dbReference type="NCBIfam" id="NF007757">
    <property type="entry name" value="PRK10438.1"/>
    <property type="match status" value="1"/>
</dbReference>
<comment type="similarity">
    <text evidence="1">Belongs to the carbon-nitrogen hydrolase superfamily. NIT1/NIT2 family.</text>
</comment>
<organism evidence="7 8">
    <name type="scientific">Sediminicola luteus</name>
    <dbReference type="NCBI Taxonomy" id="319238"/>
    <lineage>
        <taxon>Bacteria</taxon>
        <taxon>Pseudomonadati</taxon>
        <taxon>Bacteroidota</taxon>
        <taxon>Flavobacteriia</taxon>
        <taxon>Flavobacteriales</taxon>
        <taxon>Flavobacteriaceae</taxon>
        <taxon>Sediminicola</taxon>
    </lineage>
</organism>
<dbReference type="Pfam" id="PF00795">
    <property type="entry name" value="CN_hydrolase"/>
    <property type="match status" value="1"/>
</dbReference>
<comment type="catalytic activity">
    <reaction evidence="4">
        <text>a monoamide of a dicarboxylate + H2O = a dicarboxylate + NH4(+)</text>
        <dbReference type="Rhea" id="RHEA:11716"/>
        <dbReference type="ChEBI" id="CHEBI:15377"/>
        <dbReference type="ChEBI" id="CHEBI:28938"/>
        <dbReference type="ChEBI" id="CHEBI:28965"/>
        <dbReference type="ChEBI" id="CHEBI:77450"/>
        <dbReference type="EC" id="3.5.1.3"/>
    </reaction>
</comment>
<proteinExistence type="inferred from homology"/>
<dbReference type="Gene3D" id="3.60.110.10">
    <property type="entry name" value="Carbon-nitrogen hydrolase"/>
    <property type="match status" value="1"/>
</dbReference>
<dbReference type="Proteomes" id="UP000219559">
    <property type="component" value="Unassembled WGS sequence"/>
</dbReference>
<evidence type="ECO:0000256" key="5">
    <source>
        <dbReference type="ARBA" id="ARBA00072139"/>
    </source>
</evidence>
<sequence>MQLKVALMQISLVWESPEDNYARIENELAKLEAVDLVVLPETFTTGFSMHPERFPDDLGTNTLNWMKNLAQHYGFAIAGSTIFKEGDQYFNRFLFVHPHGEYEVYDKRHTFTLAGEDKSYTRGEKNVLIQYKGFRIRPLVCYDLRFPVWARNIDDYDLLLFVANWPKARVTAWDALLKARAIENMAYVIGVNRIGEDGNGYEFVGHSAVYDALGQQVAFTEEESVLYAQLEKSTVLETREKLRFLDDRDKFELRP</sequence>
<dbReference type="AlphaFoldDB" id="A0A2A4G326"/>
<evidence type="ECO:0000259" key="6">
    <source>
        <dbReference type="PROSITE" id="PS50263"/>
    </source>
</evidence>
<dbReference type="PANTHER" id="PTHR47799:SF1">
    <property type="entry name" value="OMEGA-AMIDASE YAFV"/>
    <property type="match status" value="1"/>
</dbReference>
<protein>
    <recommendedName>
        <fullName evidence="5">Omega-amidase YafV</fullName>
        <ecNumber evidence="3">3.5.1.3</ecNumber>
    </recommendedName>
</protein>
<accession>A0A2A4G326</accession>
<name>A0A2A4G326_9FLAO</name>
<dbReference type="EMBL" id="NBWU01000007">
    <property type="protein sequence ID" value="PCE62831.1"/>
    <property type="molecule type" value="Genomic_DNA"/>
</dbReference>
<dbReference type="OrthoDB" id="9811121at2"/>
<dbReference type="RefSeq" id="WP_097440942.1">
    <property type="nucleotide sequence ID" value="NZ_KZ300477.1"/>
</dbReference>
<dbReference type="CDD" id="cd07575">
    <property type="entry name" value="Xc-1258_like"/>
    <property type="match status" value="1"/>
</dbReference>